<evidence type="ECO:0000256" key="3">
    <source>
        <dbReference type="ARBA" id="ARBA00023004"/>
    </source>
</evidence>
<evidence type="ECO:0000313" key="7">
    <source>
        <dbReference type="Proteomes" id="UP000198908"/>
    </source>
</evidence>
<dbReference type="GO" id="GO:0046872">
    <property type="term" value="F:metal ion binding"/>
    <property type="evidence" value="ECO:0007669"/>
    <property type="project" value="UniProtKB-KW"/>
</dbReference>
<organism evidence="6 7">
    <name type="scientific">Paraburkholderia lycopersici</name>
    <dbReference type="NCBI Taxonomy" id="416944"/>
    <lineage>
        <taxon>Bacteria</taxon>
        <taxon>Pseudomonadati</taxon>
        <taxon>Pseudomonadota</taxon>
        <taxon>Betaproteobacteria</taxon>
        <taxon>Burkholderiales</taxon>
        <taxon>Burkholderiaceae</taxon>
        <taxon>Paraburkholderia</taxon>
    </lineage>
</organism>
<dbReference type="Proteomes" id="UP000198908">
    <property type="component" value="Unassembled WGS sequence"/>
</dbReference>
<proteinExistence type="inferred from homology"/>
<dbReference type="NCBIfam" id="TIGR02481">
    <property type="entry name" value="hemeryth_dom"/>
    <property type="match status" value="1"/>
</dbReference>
<reference evidence="7" key="1">
    <citation type="submission" date="2016-09" db="EMBL/GenBank/DDBJ databases">
        <authorList>
            <person name="Varghese N."/>
            <person name="Submissions S."/>
        </authorList>
    </citation>
    <scope>NUCLEOTIDE SEQUENCE [LARGE SCALE GENOMIC DNA]</scope>
    <source>
        <strain evidence="7">TNe-862</strain>
    </source>
</reference>
<dbReference type="RefSeq" id="WP_091996550.1">
    <property type="nucleotide sequence ID" value="NZ_FMYQ01000007.1"/>
</dbReference>
<dbReference type="AlphaFoldDB" id="A0A1G6LS45"/>
<keyword evidence="2" id="KW-0479">Metal-binding</keyword>
<sequence length="177" mass="19511">MTDQTAPRTPPARDTGAPAPLSDNSLVWSDARLLGFTPMDDVHKEFYTAALRLVTCTDTTAATALDQFEQHAVSHFEQEDEWMRATNFPPRNCHIEEHAAVLKSVCDVKTAVAEGRAGAQLARDLGLRLFEWFPGHADYLDSALAAWMTKQTMGGKPVVFRRSLSNLIDTDSPAADH</sequence>
<gene>
    <name evidence="6" type="ORF">SAMN05421548_10726</name>
</gene>
<keyword evidence="3" id="KW-0408">Iron</keyword>
<feature type="region of interest" description="Disordered" evidence="4">
    <location>
        <begin position="1"/>
        <end position="23"/>
    </location>
</feature>
<evidence type="ECO:0000259" key="5">
    <source>
        <dbReference type="Pfam" id="PF01814"/>
    </source>
</evidence>
<dbReference type="InterPro" id="IPR012312">
    <property type="entry name" value="Hemerythrin-like"/>
</dbReference>
<evidence type="ECO:0000256" key="1">
    <source>
        <dbReference type="ARBA" id="ARBA00010587"/>
    </source>
</evidence>
<dbReference type="Gene3D" id="1.20.120.50">
    <property type="entry name" value="Hemerythrin-like"/>
    <property type="match status" value="1"/>
</dbReference>
<dbReference type="EMBL" id="FMYQ01000007">
    <property type="protein sequence ID" value="SDC46118.1"/>
    <property type="molecule type" value="Genomic_DNA"/>
</dbReference>
<dbReference type="STRING" id="416944.SAMN05421548_10726"/>
<accession>A0A1G6LS45</accession>
<evidence type="ECO:0000313" key="6">
    <source>
        <dbReference type="EMBL" id="SDC46118.1"/>
    </source>
</evidence>
<keyword evidence="7" id="KW-1185">Reference proteome</keyword>
<dbReference type="InterPro" id="IPR012827">
    <property type="entry name" value="Hemerythrin_metal-bd"/>
</dbReference>
<evidence type="ECO:0000256" key="2">
    <source>
        <dbReference type="ARBA" id="ARBA00022723"/>
    </source>
</evidence>
<feature type="domain" description="Hemerythrin-like" evidence="5">
    <location>
        <begin position="39"/>
        <end position="144"/>
    </location>
</feature>
<dbReference type="OrthoDB" id="5296936at2"/>
<dbReference type="InterPro" id="IPR035938">
    <property type="entry name" value="Hemerythrin-like_sf"/>
</dbReference>
<dbReference type="SUPFAM" id="SSF47188">
    <property type="entry name" value="Hemerythrin-like"/>
    <property type="match status" value="1"/>
</dbReference>
<comment type="similarity">
    <text evidence="1">Belongs to the hemerythrin family.</text>
</comment>
<dbReference type="CDD" id="cd12107">
    <property type="entry name" value="Hemerythrin"/>
    <property type="match status" value="1"/>
</dbReference>
<dbReference type="Pfam" id="PF01814">
    <property type="entry name" value="Hemerythrin"/>
    <property type="match status" value="1"/>
</dbReference>
<name>A0A1G6LS45_9BURK</name>
<evidence type="ECO:0000256" key="4">
    <source>
        <dbReference type="SAM" id="MobiDB-lite"/>
    </source>
</evidence>
<protein>
    <submittedName>
        <fullName evidence="6">Hemerythrin-like metal-binding domain protein</fullName>
    </submittedName>
</protein>